<keyword evidence="2" id="KW-0378">Hydrolase</keyword>
<gene>
    <name evidence="5" type="ORF">B0I18_101522</name>
</gene>
<accession>A0A2P8DB08</accession>
<dbReference type="PANTHER" id="PTHR11358:SF26">
    <property type="entry name" value="GUANIDINO ACID HYDROLASE, MITOCHONDRIAL"/>
    <property type="match status" value="1"/>
</dbReference>
<keyword evidence="3" id="KW-0464">Manganese</keyword>
<dbReference type="GO" id="GO:0046872">
    <property type="term" value="F:metal ion binding"/>
    <property type="evidence" value="ECO:0007669"/>
    <property type="project" value="UniProtKB-KW"/>
</dbReference>
<dbReference type="EMBL" id="PYGD01000001">
    <property type="protein sequence ID" value="PSK94367.1"/>
    <property type="molecule type" value="Genomic_DNA"/>
</dbReference>
<dbReference type="PANTHER" id="PTHR11358">
    <property type="entry name" value="ARGINASE/AGMATINASE"/>
    <property type="match status" value="1"/>
</dbReference>
<dbReference type="CDD" id="cd11593">
    <property type="entry name" value="Agmatinase-like_2"/>
    <property type="match status" value="1"/>
</dbReference>
<feature type="binding site" evidence="3">
    <location>
        <position position="273"/>
    </location>
    <ligand>
        <name>Mn(2+)</name>
        <dbReference type="ChEBI" id="CHEBI:29035"/>
        <label>1</label>
    </ligand>
</feature>
<proteinExistence type="inferred from homology"/>
<dbReference type="GO" id="GO:0033389">
    <property type="term" value="P:putrescine biosynthetic process from arginine, via agmatine"/>
    <property type="evidence" value="ECO:0007669"/>
    <property type="project" value="TreeGrafter"/>
</dbReference>
<evidence type="ECO:0000313" key="5">
    <source>
        <dbReference type="EMBL" id="PSK94367.1"/>
    </source>
</evidence>
<feature type="binding site" evidence="3">
    <location>
        <position position="156"/>
    </location>
    <ligand>
        <name>Mn(2+)</name>
        <dbReference type="ChEBI" id="CHEBI:29035"/>
        <label>1</label>
    </ligand>
</feature>
<dbReference type="Proteomes" id="UP000240572">
    <property type="component" value="Unassembled WGS sequence"/>
</dbReference>
<dbReference type="OrthoDB" id="9788689at2"/>
<dbReference type="PRINTS" id="PR00116">
    <property type="entry name" value="ARGINASE"/>
</dbReference>
<dbReference type="PIRSF" id="PIRSF036979">
    <property type="entry name" value="Arginase"/>
    <property type="match status" value="1"/>
</dbReference>
<evidence type="ECO:0000256" key="4">
    <source>
        <dbReference type="PROSITE-ProRule" id="PRU00742"/>
    </source>
</evidence>
<dbReference type="SUPFAM" id="SSF52768">
    <property type="entry name" value="Arginase/deacetylase"/>
    <property type="match status" value="1"/>
</dbReference>
<dbReference type="GO" id="GO:0008783">
    <property type="term" value="F:agmatinase activity"/>
    <property type="evidence" value="ECO:0007669"/>
    <property type="project" value="TreeGrafter"/>
</dbReference>
<dbReference type="InterPro" id="IPR006035">
    <property type="entry name" value="Ureohydrolase"/>
</dbReference>
<protein>
    <submittedName>
        <fullName evidence="5">Agmatinase</fullName>
    </submittedName>
</protein>
<dbReference type="AlphaFoldDB" id="A0A2P8DB08"/>
<dbReference type="PROSITE" id="PS51409">
    <property type="entry name" value="ARGINASE_2"/>
    <property type="match status" value="1"/>
</dbReference>
<evidence type="ECO:0000256" key="3">
    <source>
        <dbReference type="PIRSR" id="PIRSR036979-1"/>
    </source>
</evidence>
<organism evidence="5 6">
    <name type="scientific">Taibaiella chishuiensis</name>
    <dbReference type="NCBI Taxonomy" id="1434707"/>
    <lineage>
        <taxon>Bacteria</taxon>
        <taxon>Pseudomonadati</taxon>
        <taxon>Bacteroidota</taxon>
        <taxon>Chitinophagia</taxon>
        <taxon>Chitinophagales</taxon>
        <taxon>Chitinophagaceae</taxon>
        <taxon>Taibaiella</taxon>
    </lineage>
</organism>
<feature type="binding site" evidence="3">
    <location>
        <position position="183"/>
    </location>
    <ligand>
        <name>Mn(2+)</name>
        <dbReference type="ChEBI" id="CHEBI:29035"/>
        <label>1</label>
    </ligand>
</feature>
<sequence length="350" mass="39080">MSSALDNFDPNSPGLKSNNIFGLPFSEEESKLIIIPVPWEVTVSYRPGTSRGPEEVFDASMQVDLYDPDAVDAWKKGIHMLPIDKNIRAKSDYLRGCAELIIGCLSDGNPINCSNQLITKLAEVNEGGKMMHDWIHELSARYLKEGKKVALLGGDHSTPLGYIKALGGQYESFGILQIDAHADLREAYEGFRYSHASIMFNVLKEIPQVSKLVQVGIRDYCDEELEIITREKERVTTFFDKNIKEQLYEGKTWKDICDEIVTTLPQHVYISFDIDGLDPKLCPNTGTPVPGGFELEQVFYLFNKVRAAGKKIVGFDLNEISSGSHGQDCIDPIVGARALYKLCNYMLADA</sequence>
<dbReference type="Gene3D" id="3.40.800.10">
    <property type="entry name" value="Ureohydrolase domain"/>
    <property type="match status" value="1"/>
</dbReference>
<keyword evidence="6" id="KW-1185">Reference proteome</keyword>
<keyword evidence="1 3" id="KW-0479">Metal-binding</keyword>
<dbReference type="InterPro" id="IPR023696">
    <property type="entry name" value="Ureohydrolase_dom_sf"/>
</dbReference>
<comment type="caution">
    <text evidence="5">The sequence shown here is derived from an EMBL/GenBank/DDBJ whole genome shotgun (WGS) entry which is preliminary data.</text>
</comment>
<comment type="similarity">
    <text evidence="4">Belongs to the arginase family.</text>
</comment>
<comment type="cofactor">
    <cofactor evidence="3">
        <name>Mn(2+)</name>
        <dbReference type="ChEBI" id="CHEBI:29035"/>
    </cofactor>
    <text evidence="3">Binds 2 manganese ions per subunit.</text>
</comment>
<evidence type="ECO:0000313" key="6">
    <source>
        <dbReference type="Proteomes" id="UP000240572"/>
    </source>
</evidence>
<dbReference type="RefSeq" id="WP_106521076.1">
    <property type="nucleotide sequence ID" value="NZ_PYGD01000001.1"/>
</dbReference>
<evidence type="ECO:0000256" key="1">
    <source>
        <dbReference type="ARBA" id="ARBA00022723"/>
    </source>
</evidence>
<feature type="binding site" evidence="3">
    <location>
        <position position="275"/>
    </location>
    <ligand>
        <name>Mn(2+)</name>
        <dbReference type="ChEBI" id="CHEBI:29035"/>
        <label>1</label>
    </ligand>
</feature>
<name>A0A2P8DB08_9BACT</name>
<reference evidence="5 6" key="1">
    <citation type="submission" date="2018-03" db="EMBL/GenBank/DDBJ databases">
        <title>Genomic Encyclopedia of Type Strains, Phase III (KMG-III): the genomes of soil and plant-associated and newly described type strains.</title>
        <authorList>
            <person name="Whitman W."/>
        </authorList>
    </citation>
    <scope>NUCLEOTIDE SEQUENCE [LARGE SCALE GENOMIC DNA]</scope>
    <source>
        <strain evidence="5 6">CGMCC 1.12700</strain>
    </source>
</reference>
<dbReference type="Pfam" id="PF00491">
    <property type="entry name" value="Arginase"/>
    <property type="match status" value="1"/>
</dbReference>
<feature type="binding site" evidence="3">
    <location>
        <position position="179"/>
    </location>
    <ligand>
        <name>Mn(2+)</name>
        <dbReference type="ChEBI" id="CHEBI:29035"/>
        <label>1</label>
    </ligand>
</feature>
<feature type="binding site" evidence="3">
    <location>
        <position position="181"/>
    </location>
    <ligand>
        <name>Mn(2+)</name>
        <dbReference type="ChEBI" id="CHEBI:29035"/>
        <label>1</label>
    </ligand>
</feature>
<evidence type="ECO:0000256" key="2">
    <source>
        <dbReference type="ARBA" id="ARBA00022801"/>
    </source>
</evidence>